<feature type="transmembrane region" description="Helical" evidence="9">
    <location>
        <begin position="63"/>
        <end position="85"/>
    </location>
</feature>
<evidence type="ECO:0000256" key="9">
    <source>
        <dbReference type="SAM" id="Phobius"/>
    </source>
</evidence>
<evidence type="ECO:0000256" key="7">
    <source>
        <dbReference type="ARBA" id="ARBA00023136"/>
    </source>
</evidence>
<dbReference type="GeneID" id="110427884"/>
<dbReference type="GO" id="GO:0016020">
    <property type="term" value="C:membrane"/>
    <property type="evidence" value="ECO:0007669"/>
    <property type="project" value="UniProtKB-SubCell"/>
</dbReference>
<sequence length="364" mass="41743">MCEAKEMEGELKNFIRFCVLTLAFLLYSYFIAAKIPKGLLRLISILPVITLLSILPFDLNSFHIGSATWFLVAWLANFKLLLFAFDQGPLSVPKHDLLCFILTACFPFKIKQNPSPKKPFETKTNLILEAATRATIVSTVVYAYNNYEHYFHKHILFIYCFYIYHALQFLLALAASSAQLLLGVELEPQFNAPLLSTSLQDFWGHRWNLRVSELLRATVYIPAHRISTRIIGPRWPSLPAVFLTFFVSGLMHELLVYHMTRERPTWEMTWFFILQGVFVDMEIVLKKKLVATNKFRLHRAISGPLALANIAVTAGWLSYTQILRNGIDEKLIKEFNMFMPFLKGHGYKQILSACSTSQGQVHGL</sequence>
<evidence type="ECO:0000256" key="5">
    <source>
        <dbReference type="ARBA" id="ARBA00022989"/>
    </source>
</evidence>
<proteinExistence type="inferred from homology"/>
<feature type="transmembrane region" description="Helical" evidence="9">
    <location>
        <begin position="14"/>
        <end position="32"/>
    </location>
</feature>
<comment type="similarity">
    <text evidence="2">Belongs to the wax synthase family.</text>
</comment>
<reference evidence="12" key="1">
    <citation type="submission" date="2025-08" db="UniProtKB">
        <authorList>
            <consortium name="RefSeq"/>
        </authorList>
    </citation>
    <scope>IDENTIFICATION</scope>
    <source>
        <tissue evidence="12">Leaf</tissue>
    </source>
</reference>
<dbReference type="OrthoDB" id="1077582at2759"/>
<keyword evidence="6" id="KW-0443">Lipid metabolism</keyword>
<keyword evidence="11" id="KW-1185">Reference proteome</keyword>
<dbReference type="InterPro" id="IPR032805">
    <property type="entry name" value="Wax_synthase_dom"/>
</dbReference>
<name>A0A6J1BIS7_9ROSI</name>
<evidence type="ECO:0000259" key="10">
    <source>
        <dbReference type="Pfam" id="PF13813"/>
    </source>
</evidence>
<feature type="domain" description="Wax synthase" evidence="10">
    <location>
        <begin position="187"/>
        <end position="273"/>
    </location>
</feature>
<dbReference type="AlphaFoldDB" id="A0A6J1BIS7"/>
<dbReference type="Proteomes" id="UP000504621">
    <property type="component" value="Unplaced"/>
</dbReference>
<keyword evidence="5 9" id="KW-1133">Transmembrane helix</keyword>
<evidence type="ECO:0000313" key="11">
    <source>
        <dbReference type="Proteomes" id="UP000504621"/>
    </source>
</evidence>
<accession>A0A6J1BIS7</accession>
<organism evidence="11 12">
    <name type="scientific">Herrania umbratica</name>
    <dbReference type="NCBI Taxonomy" id="108875"/>
    <lineage>
        <taxon>Eukaryota</taxon>
        <taxon>Viridiplantae</taxon>
        <taxon>Streptophyta</taxon>
        <taxon>Embryophyta</taxon>
        <taxon>Tracheophyta</taxon>
        <taxon>Spermatophyta</taxon>
        <taxon>Magnoliopsida</taxon>
        <taxon>eudicotyledons</taxon>
        <taxon>Gunneridae</taxon>
        <taxon>Pentapetalae</taxon>
        <taxon>rosids</taxon>
        <taxon>malvids</taxon>
        <taxon>Malvales</taxon>
        <taxon>Malvaceae</taxon>
        <taxon>Byttnerioideae</taxon>
        <taxon>Herrania</taxon>
    </lineage>
</organism>
<evidence type="ECO:0000256" key="3">
    <source>
        <dbReference type="ARBA" id="ARBA00022679"/>
    </source>
</evidence>
<keyword evidence="8" id="KW-0012">Acyltransferase</keyword>
<evidence type="ECO:0000256" key="4">
    <source>
        <dbReference type="ARBA" id="ARBA00022692"/>
    </source>
</evidence>
<dbReference type="PIRSF" id="PIRSF037006">
    <property type="entry name" value="Wax_synthase"/>
    <property type="match status" value="1"/>
</dbReference>
<keyword evidence="7 9" id="KW-0472">Membrane</keyword>
<keyword evidence="4 9" id="KW-0812">Transmembrane</keyword>
<dbReference type="InterPro" id="IPR017088">
    <property type="entry name" value="Wax_synthase_Magnoliopsida"/>
</dbReference>
<dbReference type="InterPro" id="IPR044851">
    <property type="entry name" value="Wax_synthase"/>
</dbReference>
<evidence type="ECO:0000256" key="8">
    <source>
        <dbReference type="ARBA" id="ARBA00023315"/>
    </source>
</evidence>
<dbReference type="PANTHER" id="PTHR31595">
    <property type="entry name" value="LONG-CHAIN-ALCOHOL O-FATTY-ACYLTRANSFERASE 3-RELATED"/>
    <property type="match status" value="1"/>
</dbReference>
<dbReference type="Pfam" id="PF13813">
    <property type="entry name" value="MBOAT_2"/>
    <property type="match status" value="1"/>
</dbReference>
<dbReference type="RefSeq" id="XP_021299195.1">
    <property type="nucleotide sequence ID" value="XM_021443520.1"/>
</dbReference>
<evidence type="ECO:0000313" key="12">
    <source>
        <dbReference type="RefSeq" id="XP_021299195.1"/>
    </source>
</evidence>
<feature type="transmembrane region" description="Helical" evidence="9">
    <location>
        <begin position="156"/>
        <end position="175"/>
    </location>
</feature>
<comment type="subcellular location">
    <subcellularLocation>
        <location evidence="1">Membrane</location>
        <topology evidence="1">Multi-pass membrane protein</topology>
    </subcellularLocation>
</comment>
<evidence type="ECO:0000256" key="6">
    <source>
        <dbReference type="ARBA" id="ARBA00023098"/>
    </source>
</evidence>
<gene>
    <name evidence="12" type="primary">LOC110427884</name>
</gene>
<dbReference type="GO" id="GO:0006629">
    <property type="term" value="P:lipid metabolic process"/>
    <property type="evidence" value="ECO:0007669"/>
    <property type="project" value="UniProtKB-KW"/>
</dbReference>
<keyword evidence="3" id="KW-0808">Transferase</keyword>
<dbReference type="PANTHER" id="PTHR31595:SF71">
    <property type="entry name" value="LONG-CHAIN-ALCOHOL O-FATTY-ACYLTRANSFERASE 5-RELATED"/>
    <property type="match status" value="1"/>
</dbReference>
<feature type="transmembrane region" description="Helical" evidence="9">
    <location>
        <begin position="39"/>
        <end position="57"/>
    </location>
</feature>
<evidence type="ECO:0000256" key="2">
    <source>
        <dbReference type="ARBA" id="ARBA00007282"/>
    </source>
</evidence>
<protein>
    <submittedName>
        <fullName evidence="12">Probable long-chain-alcohol O-fatty-acyltransferase 1</fullName>
    </submittedName>
</protein>
<evidence type="ECO:0000256" key="1">
    <source>
        <dbReference type="ARBA" id="ARBA00004141"/>
    </source>
</evidence>
<dbReference type="GO" id="GO:0008374">
    <property type="term" value="F:O-acyltransferase activity"/>
    <property type="evidence" value="ECO:0007669"/>
    <property type="project" value="InterPro"/>
</dbReference>